<protein>
    <recommendedName>
        <fullName evidence="2">Transglutaminase-like domain-containing protein</fullName>
    </recommendedName>
</protein>
<proteinExistence type="predicted"/>
<feature type="non-terminal residue" evidence="1">
    <location>
        <position position="228"/>
    </location>
</feature>
<dbReference type="EMBL" id="BARS01040741">
    <property type="protein sequence ID" value="GAG39025.1"/>
    <property type="molecule type" value="Genomic_DNA"/>
</dbReference>
<evidence type="ECO:0000313" key="1">
    <source>
        <dbReference type="EMBL" id="GAG39025.1"/>
    </source>
</evidence>
<organism evidence="1">
    <name type="scientific">marine sediment metagenome</name>
    <dbReference type="NCBI Taxonomy" id="412755"/>
    <lineage>
        <taxon>unclassified sequences</taxon>
        <taxon>metagenomes</taxon>
        <taxon>ecological metagenomes</taxon>
    </lineage>
</organism>
<gene>
    <name evidence="1" type="ORF">S01H1_62060</name>
</gene>
<sequence>MKVSRISAITLIVLFLIVGICSSQNTGEYPREGVQHDSEARFEEEYIEQIKQLVKGLEYSDKVAEDFVQMVSGWKDAQGRPVLTLWKQRLNQARQDYKQGRISKEQLAKVEENITRELSQRIQKEINYNEKSFDLIDVIKNKQAGCLGYSQLVCLLGNSVGLSVEAIDVEKPMTGAFPAEPAHTASIVSLTDGKMMMVDLVPAGFVSKPFIIKKEFAKVGNYWELKDE</sequence>
<reference evidence="1" key="1">
    <citation type="journal article" date="2014" name="Front. Microbiol.">
        <title>High frequency of phylogenetically diverse reductive dehalogenase-homologous genes in deep subseafloor sedimentary metagenomes.</title>
        <authorList>
            <person name="Kawai M."/>
            <person name="Futagami T."/>
            <person name="Toyoda A."/>
            <person name="Takaki Y."/>
            <person name="Nishi S."/>
            <person name="Hori S."/>
            <person name="Arai W."/>
            <person name="Tsubouchi T."/>
            <person name="Morono Y."/>
            <person name="Uchiyama I."/>
            <person name="Ito T."/>
            <person name="Fujiyama A."/>
            <person name="Inagaki F."/>
            <person name="Takami H."/>
        </authorList>
    </citation>
    <scope>NUCLEOTIDE SEQUENCE</scope>
    <source>
        <strain evidence="1">Expedition CK06-06</strain>
    </source>
</reference>
<accession>X0X7L9</accession>
<dbReference type="AlphaFoldDB" id="X0X7L9"/>
<evidence type="ECO:0008006" key="2">
    <source>
        <dbReference type="Google" id="ProtNLM"/>
    </source>
</evidence>
<comment type="caution">
    <text evidence="1">The sequence shown here is derived from an EMBL/GenBank/DDBJ whole genome shotgun (WGS) entry which is preliminary data.</text>
</comment>
<name>X0X7L9_9ZZZZ</name>